<dbReference type="EMBL" id="AXDT01000253">
    <property type="protein sequence ID" value="ERT10912.1"/>
    <property type="molecule type" value="Genomic_DNA"/>
</dbReference>
<organism evidence="4 5">
    <name type="scientific">Photorhabdus temperata J3</name>
    <dbReference type="NCBI Taxonomy" id="1389415"/>
    <lineage>
        <taxon>Bacteria</taxon>
        <taxon>Pseudomonadati</taxon>
        <taxon>Pseudomonadota</taxon>
        <taxon>Gammaproteobacteria</taxon>
        <taxon>Enterobacterales</taxon>
        <taxon>Morganellaceae</taxon>
        <taxon>Photorhabdus</taxon>
    </lineage>
</organism>
<keyword evidence="2" id="KW-0547">Nucleotide-binding</keyword>
<evidence type="ECO:0008006" key="6">
    <source>
        <dbReference type="Google" id="ProtNLM"/>
    </source>
</evidence>
<sequence>MDHKVKVVDGKFSTINISTGQRKRLALVSAYLEDRPIYIFDEWAADQDPIFKRVFYTELLPELKARGKTVIVITHDDSYFGVADRVVKLDNGHMKDI</sequence>
<evidence type="ECO:0000313" key="5">
    <source>
        <dbReference type="Proteomes" id="UP000017133"/>
    </source>
</evidence>
<dbReference type="GO" id="GO:0042626">
    <property type="term" value="F:ATPase-coupled transmembrane transporter activity"/>
    <property type="evidence" value="ECO:0007669"/>
    <property type="project" value="TreeGrafter"/>
</dbReference>
<reference evidence="4 5" key="1">
    <citation type="submission" date="2013-10" db="EMBL/GenBank/DDBJ databases">
        <title>Whole Genome Shotgun Sequence of Photorhabdus temperata J3.</title>
        <authorList>
            <person name="Park G.-S."/>
            <person name="Hong S.-J."/>
            <person name="Shin J.-H."/>
        </authorList>
    </citation>
    <scope>NUCLEOTIDE SEQUENCE [LARGE SCALE GENOMIC DNA]</scope>
    <source>
        <strain evidence="4 5">J3</strain>
    </source>
</reference>
<dbReference type="GO" id="GO:0043190">
    <property type="term" value="C:ATP-binding cassette (ABC) transporter complex"/>
    <property type="evidence" value="ECO:0007669"/>
    <property type="project" value="TreeGrafter"/>
</dbReference>
<dbReference type="Proteomes" id="UP000017133">
    <property type="component" value="Unassembled WGS sequence"/>
</dbReference>
<dbReference type="PATRIC" id="fig|1389415.4.peg.4462"/>
<accession>U7QUI5</accession>
<dbReference type="InterPro" id="IPR050095">
    <property type="entry name" value="ECF_ABC_transporter_ATP-bd"/>
</dbReference>
<keyword evidence="1" id="KW-0813">Transport</keyword>
<keyword evidence="5" id="KW-1185">Reference proteome</keyword>
<evidence type="ECO:0000256" key="2">
    <source>
        <dbReference type="ARBA" id="ARBA00022741"/>
    </source>
</evidence>
<dbReference type="RefSeq" id="WP_021324281.1">
    <property type="nucleotide sequence ID" value="NZ_AXDT01000253.1"/>
</dbReference>
<evidence type="ECO:0000256" key="1">
    <source>
        <dbReference type="ARBA" id="ARBA00022448"/>
    </source>
</evidence>
<dbReference type="GO" id="GO:0005524">
    <property type="term" value="F:ATP binding"/>
    <property type="evidence" value="ECO:0007669"/>
    <property type="project" value="UniProtKB-KW"/>
</dbReference>
<dbReference type="AlphaFoldDB" id="U7QUI5"/>
<gene>
    <name evidence="4" type="ORF">O185_22315</name>
</gene>
<keyword evidence="3" id="KW-0067">ATP-binding</keyword>
<evidence type="ECO:0000256" key="3">
    <source>
        <dbReference type="ARBA" id="ARBA00022840"/>
    </source>
</evidence>
<proteinExistence type="predicted"/>
<comment type="caution">
    <text evidence="4">The sequence shown here is derived from an EMBL/GenBank/DDBJ whole genome shotgun (WGS) entry which is preliminary data.</text>
</comment>
<dbReference type="InterPro" id="IPR027417">
    <property type="entry name" value="P-loop_NTPase"/>
</dbReference>
<dbReference type="PANTHER" id="PTHR43553">
    <property type="entry name" value="HEAVY METAL TRANSPORTER"/>
    <property type="match status" value="1"/>
</dbReference>
<name>U7QUI5_PHOTE</name>
<dbReference type="Gene3D" id="3.40.50.300">
    <property type="entry name" value="P-loop containing nucleotide triphosphate hydrolases"/>
    <property type="match status" value="1"/>
</dbReference>
<dbReference type="SUPFAM" id="SSF52540">
    <property type="entry name" value="P-loop containing nucleoside triphosphate hydrolases"/>
    <property type="match status" value="1"/>
</dbReference>
<protein>
    <recommendedName>
        <fullName evidence="6">ABC transporter domain-containing protein</fullName>
    </recommendedName>
</protein>
<dbReference type="PANTHER" id="PTHR43553:SF11">
    <property type="entry name" value="ABC TRANSPORTER ATP-BINDING_PERMEASE PROTEIN YOJI"/>
    <property type="match status" value="1"/>
</dbReference>
<evidence type="ECO:0000313" key="4">
    <source>
        <dbReference type="EMBL" id="ERT10912.1"/>
    </source>
</evidence>